<evidence type="ECO:0000256" key="12">
    <source>
        <dbReference type="ARBA" id="ARBA00023136"/>
    </source>
</evidence>
<dbReference type="GO" id="GO:0005886">
    <property type="term" value="C:plasma membrane"/>
    <property type="evidence" value="ECO:0007669"/>
    <property type="project" value="TreeGrafter"/>
</dbReference>
<dbReference type="EC" id="2.7.13.3" evidence="3"/>
<dbReference type="InterPro" id="IPR003594">
    <property type="entry name" value="HATPase_dom"/>
</dbReference>
<gene>
    <name evidence="15" type="primary">qseC</name>
    <name evidence="15" type="ORF">AGR7C_Cc30005</name>
</gene>
<evidence type="ECO:0000256" key="7">
    <source>
        <dbReference type="ARBA" id="ARBA00022741"/>
    </source>
</evidence>
<dbReference type="GO" id="GO:0000155">
    <property type="term" value="F:phosphorelay sensor kinase activity"/>
    <property type="evidence" value="ECO:0007669"/>
    <property type="project" value="InterPro"/>
</dbReference>
<evidence type="ECO:0000256" key="10">
    <source>
        <dbReference type="ARBA" id="ARBA00022989"/>
    </source>
</evidence>
<dbReference type="Pfam" id="PF08521">
    <property type="entry name" value="2CSK_N"/>
    <property type="match status" value="1"/>
</dbReference>
<keyword evidence="5" id="KW-0808">Transferase</keyword>
<dbReference type="CDD" id="cd00082">
    <property type="entry name" value="HisKA"/>
    <property type="match status" value="1"/>
</dbReference>
<keyword evidence="6 13" id="KW-0812">Transmembrane</keyword>
<dbReference type="PANTHER" id="PTHR45436">
    <property type="entry name" value="SENSOR HISTIDINE KINASE YKOH"/>
    <property type="match status" value="1"/>
</dbReference>
<dbReference type="InterPro" id="IPR003661">
    <property type="entry name" value="HisK_dim/P_dom"/>
</dbReference>
<dbReference type="InterPro" id="IPR005467">
    <property type="entry name" value="His_kinase_dom"/>
</dbReference>
<evidence type="ECO:0000256" key="8">
    <source>
        <dbReference type="ARBA" id="ARBA00022777"/>
    </source>
</evidence>
<evidence type="ECO:0000256" key="3">
    <source>
        <dbReference type="ARBA" id="ARBA00012438"/>
    </source>
</evidence>
<evidence type="ECO:0000256" key="11">
    <source>
        <dbReference type="ARBA" id="ARBA00023012"/>
    </source>
</evidence>
<dbReference type="EMBL" id="FBWG01000020">
    <property type="protein sequence ID" value="CUX36445.1"/>
    <property type="molecule type" value="Genomic_DNA"/>
</dbReference>
<evidence type="ECO:0000256" key="5">
    <source>
        <dbReference type="ARBA" id="ARBA00022679"/>
    </source>
</evidence>
<dbReference type="InterPro" id="IPR050428">
    <property type="entry name" value="TCS_sensor_his_kinase"/>
</dbReference>
<keyword evidence="12 13" id="KW-0472">Membrane</keyword>
<organism evidence="15 16">
    <name type="scientific">Agrobacterium deltaense Zutra 3/1</name>
    <dbReference type="NCBI Taxonomy" id="1183427"/>
    <lineage>
        <taxon>Bacteria</taxon>
        <taxon>Pseudomonadati</taxon>
        <taxon>Pseudomonadota</taxon>
        <taxon>Alphaproteobacteria</taxon>
        <taxon>Hyphomicrobiales</taxon>
        <taxon>Rhizobiaceae</taxon>
        <taxon>Rhizobium/Agrobacterium group</taxon>
        <taxon>Agrobacterium</taxon>
    </lineage>
</organism>
<dbReference type="AlphaFoldDB" id="A0A1S7QG91"/>
<reference evidence="15 16" key="1">
    <citation type="submission" date="2016-01" db="EMBL/GenBank/DDBJ databases">
        <authorList>
            <person name="Oliw E.H."/>
        </authorList>
    </citation>
    <scope>NUCLEOTIDE SEQUENCE [LARGE SCALE GENOMIC DNA]</scope>
    <source>
        <strain evidence="15 16">Zutra 3-1</strain>
    </source>
</reference>
<evidence type="ECO:0000256" key="6">
    <source>
        <dbReference type="ARBA" id="ARBA00022692"/>
    </source>
</evidence>
<evidence type="ECO:0000256" key="2">
    <source>
        <dbReference type="ARBA" id="ARBA00004141"/>
    </source>
</evidence>
<dbReference type="PANTHER" id="PTHR45436:SF14">
    <property type="entry name" value="SENSOR PROTEIN QSEC"/>
    <property type="match status" value="1"/>
</dbReference>
<dbReference type="Pfam" id="PF02518">
    <property type="entry name" value="HATPase_c"/>
    <property type="match status" value="1"/>
</dbReference>
<dbReference type="InterPro" id="IPR013727">
    <property type="entry name" value="2CSK_N"/>
</dbReference>
<dbReference type="PRINTS" id="PR00344">
    <property type="entry name" value="BCTRLSENSOR"/>
</dbReference>
<dbReference type="Pfam" id="PF00512">
    <property type="entry name" value="HisKA"/>
    <property type="match status" value="1"/>
</dbReference>
<dbReference type="SMART" id="SM00387">
    <property type="entry name" value="HATPase_c"/>
    <property type="match status" value="1"/>
</dbReference>
<evidence type="ECO:0000256" key="1">
    <source>
        <dbReference type="ARBA" id="ARBA00000085"/>
    </source>
</evidence>
<evidence type="ECO:0000313" key="15">
    <source>
        <dbReference type="EMBL" id="CUX36445.1"/>
    </source>
</evidence>
<evidence type="ECO:0000259" key="14">
    <source>
        <dbReference type="PROSITE" id="PS50109"/>
    </source>
</evidence>
<comment type="catalytic activity">
    <reaction evidence="1">
        <text>ATP + protein L-histidine = ADP + protein N-phospho-L-histidine.</text>
        <dbReference type="EC" id="2.7.13.3"/>
    </reaction>
</comment>
<keyword evidence="10 13" id="KW-1133">Transmembrane helix</keyword>
<dbReference type="GO" id="GO:0005524">
    <property type="term" value="F:ATP binding"/>
    <property type="evidence" value="ECO:0007669"/>
    <property type="project" value="UniProtKB-KW"/>
</dbReference>
<dbReference type="InterPro" id="IPR036097">
    <property type="entry name" value="HisK_dim/P_sf"/>
</dbReference>
<feature type="domain" description="Histidine kinase" evidence="14">
    <location>
        <begin position="241"/>
        <end position="452"/>
    </location>
</feature>
<evidence type="ECO:0000256" key="13">
    <source>
        <dbReference type="SAM" id="Phobius"/>
    </source>
</evidence>
<keyword evidence="7" id="KW-0547">Nucleotide-binding</keyword>
<dbReference type="InterPro" id="IPR036890">
    <property type="entry name" value="HATPase_C_sf"/>
</dbReference>
<evidence type="ECO:0000313" key="16">
    <source>
        <dbReference type="Proteomes" id="UP000191987"/>
    </source>
</evidence>
<dbReference type="Gene3D" id="1.10.287.130">
    <property type="match status" value="1"/>
</dbReference>
<keyword evidence="9" id="KW-0067">ATP-binding</keyword>
<keyword evidence="4" id="KW-0597">Phosphoprotein</keyword>
<keyword evidence="11" id="KW-0902">Two-component regulatory system</keyword>
<dbReference type="PROSITE" id="PS50109">
    <property type="entry name" value="HIS_KIN"/>
    <property type="match status" value="1"/>
</dbReference>
<evidence type="ECO:0000256" key="9">
    <source>
        <dbReference type="ARBA" id="ARBA00022840"/>
    </source>
</evidence>
<dbReference type="SUPFAM" id="SSF55874">
    <property type="entry name" value="ATPase domain of HSP90 chaperone/DNA topoisomerase II/histidine kinase"/>
    <property type="match status" value="1"/>
</dbReference>
<sequence>MRSIRLRLFAILLATTGALWLLAVMWTYFSVQHQVERVLDARLMEAARMVSSLLTDHHIDVAAAVDDTKATDAASPFDLQGDYRRQLSCQIWSLQGQLVSRSESAPRESLTDNRDGFSETIVDGVRWRVFAVVNSNLNARVLVGDSLEIRDRLVADVVKGQLVPAVAILPILAVLIWLSVGQGLGPLNRIAMSLGLRSADELHAIENRDTPSEIKPLLRSLNSLFLRVEAAREREKTFIAYAAHELKTPLAGLKTQAQVALRSKEDDVRDRALAHISTSVDRTGRLVRQLIDLALVDSADRGDGIETVRLAGIMEDIRSDLEAQSSRRGISVKLRLQSDEMVTLRNVNLLRLALRNVIENAIQYSPEGSCVEICALKNGPKVEIEVTDQGQGINPEDQATVRERFKRGHSAHGEGSGLGLAIVDMAMRKLGGGLEFRQADSGFVVALILPRE</sequence>
<proteinExistence type="predicted"/>
<dbReference type="Gene3D" id="3.30.565.10">
    <property type="entry name" value="Histidine kinase-like ATPase, C-terminal domain"/>
    <property type="match status" value="1"/>
</dbReference>
<keyword evidence="8 15" id="KW-0418">Kinase</keyword>
<dbReference type="Proteomes" id="UP000191987">
    <property type="component" value="Unassembled WGS sequence"/>
</dbReference>
<feature type="transmembrane region" description="Helical" evidence="13">
    <location>
        <begin position="7"/>
        <end position="29"/>
    </location>
</feature>
<dbReference type="RefSeq" id="WP_080815806.1">
    <property type="nucleotide sequence ID" value="NZ_LT009748.1"/>
</dbReference>
<name>A0A1S7QG91_9HYPH</name>
<comment type="subcellular location">
    <subcellularLocation>
        <location evidence="2">Membrane</location>
        <topology evidence="2">Multi-pass membrane protein</topology>
    </subcellularLocation>
</comment>
<protein>
    <recommendedName>
        <fullName evidence="3">histidine kinase</fullName>
        <ecNumber evidence="3">2.7.13.3</ecNumber>
    </recommendedName>
</protein>
<evidence type="ECO:0000256" key="4">
    <source>
        <dbReference type="ARBA" id="ARBA00022553"/>
    </source>
</evidence>
<dbReference type="SUPFAM" id="SSF47384">
    <property type="entry name" value="Homodimeric domain of signal transducing histidine kinase"/>
    <property type="match status" value="1"/>
</dbReference>
<dbReference type="SMART" id="SM00388">
    <property type="entry name" value="HisKA"/>
    <property type="match status" value="1"/>
</dbReference>
<dbReference type="InterPro" id="IPR004358">
    <property type="entry name" value="Sig_transdc_His_kin-like_C"/>
</dbReference>
<accession>A0A1S7QG91</accession>